<accession>A0AAD4CKC9</accession>
<reference evidence="1" key="1">
    <citation type="journal article" date="2019" name="Beilstein J. Org. Chem.">
        <title>Nanangenines: drimane sesquiterpenoids as the dominant metabolite cohort of a novel Australian fungus, Aspergillus nanangensis.</title>
        <authorList>
            <person name="Lacey H.J."/>
            <person name="Gilchrist C.L.M."/>
            <person name="Crombie A."/>
            <person name="Kalaitzis J.A."/>
            <person name="Vuong D."/>
            <person name="Rutledge P.J."/>
            <person name="Turner P."/>
            <person name="Pitt J.I."/>
            <person name="Lacey E."/>
            <person name="Chooi Y.H."/>
            <person name="Piggott A.M."/>
        </authorList>
    </citation>
    <scope>NUCLEOTIDE SEQUENCE</scope>
    <source>
        <strain evidence="1">MST-FP2251</strain>
    </source>
</reference>
<dbReference type="AlphaFoldDB" id="A0AAD4CKC9"/>
<reference evidence="1" key="2">
    <citation type="submission" date="2020-02" db="EMBL/GenBank/DDBJ databases">
        <authorList>
            <person name="Gilchrist C.L.M."/>
            <person name="Chooi Y.-H."/>
        </authorList>
    </citation>
    <scope>NUCLEOTIDE SEQUENCE</scope>
    <source>
        <strain evidence="1">MST-FP2251</strain>
    </source>
</reference>
<sequence>MIPPCDLAILENNPQFKRLYQQLTTTRLNPDGSTRANDAQPERKAVLEELKNCRIHSAKKQIKQQTLRHLAFDPASGLPDDYRDPVAIITLYLASSPSQIDINDDARDGIDTLSLLGPDIDAFCANLPTLMDPFSNLLSSSIHDLRLIADAGTTTNAMQSTEQRRFRHRGRPSIIKAQVPLSSQITERLQKLRQIQLSDLPNARTQMAATAAEVLSMRAALLERTIMLLERTKHGALARATKAKAEHLAMVSQGVEGKLSVMKLDVSATIHTPEATAALNTYRKHLIATRGRLDEQRIQAQQELEAYADADSGASGSSRLGPVREIARRYGSLIQEIEDVKKEIQRLDG</sequence>
<dbReference type="EMBL" id="VCAU01000051">
    <property type="protein sequence ID" value="KAF9888124.1"/>
    <property type="molecule type" value="Genomic_DNA"/>
</dbReference>
<proteinExistence type="predicted"/>
<keyword evidence="2" id="KW-1185">Reference proteome</keyword>
<dbReference type="Proteomes" id="UP001194746">
    <property type="component" value="Unassembled WGS sequence"/>
</dbReference>
<comment type="caution">
    <text evidence="1">The sequence shown here is derived from an EMBL/GenBank/DDBJ whole genome shotgun (WGS) entry which is preliminary data.</text>
</comment>
<protein>
    <submittedName>
        <fullName evidence="1">Uncharacterized protein</fullName>
    </submittedName>
</protein>
<name>A0AAD4CKC9_ASPNN</name>
<evidence type="ECO:0000313" key="2">
    <source>
        <dbReference type="Proteomes" id="UP001194746"/>
    </source>
</evidence>
<gene>
    <name evidence="1" type="ORF">FE257_009260</name>
</gene>
<evidence type="ECO:0000313" key="1">
    <source>
        <dbReference type="EMBL" id="KAF9888124.1"/>
    </source>
</evidence>
<organism evidence="1 2">
    <name type="scientific">Aspergillus nanangensis</name>
    <dbReference type="NCBI Taxonomy" id="2582783"/>
    <lineage>
        <taxon>Eukaryota</taxon>
        <taxon>Fungi</taxon>
        <taxon>Dikarya</taxon>
        <taxon>Ascomycota</taxon>
        <taxon>Pezizomycotina</taxon>
        <taxon>Eurotiomycetes</taxon>
        <taxon>Eurotiomycetidae</taxon>
        <taxon>Eurotiales</taxon>
        <taxon>Aspergillaceae</taxon>
        <taxon>Aspergillus</taxon>
        <taxon>Aspergillus subgen. Circumdati</taxon>
    </lineage>
</organism>